<dbReference type="InterPro" id="IPR050505">
    <property type="entry name" value="WDR55/POC1"/>
</dbReference>
<dbReference type="InterPro" id="IPR019775">
    <property type="entry name" value="WD40_repeat_CS"/>
</dbReference>
<dbReference type="PANTHER" id="PTHR44019:SF8">
    <property type="entry name" value="POC1 CENTRIOLAR PROTEIN HOMOLOG"/>
    <property type="match status" value="1"/>
</dbReference>
<comment type="caution">
    <text evidence="3">The sequence shown here is derived from an EMBL/GenBank/DDBJ whole genome shotgun (WGS) entry which is preliminary data.</text>
</comment>
<accession>A0A1J5RBI0</accession>
<dbReference type="PROSITE" id="PS50294">
    <property type="entry name" value="WD_REPEATS_REGION"/>
    <property type="match status" value="3"/>
</dbReference>
<evidence type="ECO:0000313" key="3">
    <source>
        <dbReference type="EMBL" id="OIQ92682.1"/>
    </source>
</evidence>
<dbReference type="AlphaFoldDB" id="A0A1J5RBI0"/>
<gene>
    <name evidence="3" type="ORF">GALL_253530</name>
</gene>
<sequence length="642" mass="65042">MAVAGMLGTVSIYDTGGTPRKVAQVPAPVGSAPDSTIFALGFSPDRTRLALDGDDAKVRVLDVSDPATPVPDASDLATPGTVYAVAFLNDTTLLAATQNGGVRRWNLGSTGATPGPALPLDGVVQALALGPDGQVAAGTSTGEVAVWRTVPQSDAVAQPTSRLSVSPSSISSLAFDSDTSILVGSHDGTLRRLTLTTSGIEPGATVATFTSWVNTIAIDGARVAAGSSDGGVRVWPYGTGADGVEHVFPAPVASLAFTGGNQLVLGTTGGEIDVVDLADDLVRRGPNGVFAVGFDQTGQRLLISPGSVQDAQLYATGTASSSAASPAPVDAFPQIVPVGPPVTIGSSTDQLSGAAAITPDGRSLIVALRSGRVVGEDLSDPSHPNRTFDVKVSDALPEQLALDSTDHTLIVAGDDNRVHVLSLASGDPHETAVLTGATNHVVGAAISPDASLVAAASLDTTVRLWQHGPSGWTLAAALPGQGAALTVAFNPAGTRLAAAGSDHKVRIWDITTPHQPRLLATPTGPDNDIYQVVISATGDVAAASLDKTVTIWRPRSGSAGGDAQGFTTYAVLRSAGVDLYSLAWSPDGPRLLAGGANGIVRLWNTDPITARTQVCTTAGSPVTATEWTTLLGSLAFSQPCQG</sequence>
<protein>
    <submittedName>
        <fullName evidence="3">WD domain, G-beta repeat</fullName>
    </submittedName>
</protein>
<name>A0A1J5RBI0_9ZZZZ</name>
<dbReference type="InterPro" id="IPR015943">
    <property type="entry name" value="WD40/YVTN_repeat-like_dom_sf"/>
</dbReference>
<dbReference type="Gene3D" id="2.130.10.10">
    <property type="entry name" value="YVTN repeat-like/Quinoprotein amine dehydrogenase"/>
    <property type="match status" value="4"/>
</dbReference>
<dbReference type="SMART" id="SM00320">
    <property type="entry name" value="WD40"/>
    <property type="match status" value="10"/>
</dbReference>
<dbReference type="EMBL" id="MLJW01000225">
    <property type="protein sequence ID" value="OIQ92682.1"/>
    <property type="molecule type" value="Genomic_DNA"/>
</dbReference>
<evidence type="ECO:0000256" key="1">
    <source>
        <dbReference type="ARBA" id="ARBA00022574"/>
    </source>
</evidence>
<keyword evidence="1" id="KW-0853">WD repeat</keyword>
<organism evidence="3">
    <name type="scientific">mine drainage metagenome</name>
    <dbReference type="NCBI Taxonomy" id="410659"/>
    <lineage>
        <taxon>unclassified sequences</taxon>
        <taxon>metagenomes</taxon>
        <taxon>ecological metagenomes</taxon>
    </lineage>
</organism>
<dbReference type="Pfam" id="PF00400">
    <property type="entry name" value="WD40"/>
    <property type="match status" value="6"/>
</dbReference>
<reference evidence="3" key="1">
    <citation type="submission" date="2016-10" db="EMBL/GenBank/DDBJ databases">
        <title>Sequence of Gallionella enrichment culture.</title>
        <authorList>
            <person name="Poehlein A."/>
            <person name="Muehling M."/>
            <person name="Daniel R."/>
        </authorList>
    </citation>
    <scope>NUCLEOTIDE SEQUENCE</scope>
</reference>
<evidence type="ECO:0000256" key="2">
    <source>
        <dbReference type="ARBA" id="ARBA00022737"/>
    </source>
</evidence>
<keyword evidence="2" id="KW-0677">Repeat</keyword>
<dbReference type="PROSITE" id="PS50082">
    <property type="entry name" value="WD_REPEATS_2"/>
    <property type="match status" value="3"/>
</dbReference>
<dbReference type="PROSITE" id="PS00678">
    <property type="entry name" value="WD_REPEATS_1"/>
    <property type="match status" value="1"/>
</dbReference>
<dbReference type="SUPFAM" id="SSF50978">
    <property type="entry name" value="WD40 repeat-like"/>
    <property type="match status" value="2"/>
</dbReference>
<proteinExistence type="predicted"/>
<dbReference type="InterPro" id="IPR001680">
    <property type="entry name" value="WD40_rpt"/>
</dbReference>
<dbReference type="PANTHER" id="PTHR44019">
    <property type="entry name" value="WD REPEAT-CONTAINING PROTEIN 55"/>
    <property type="match status" value="1"/>
</dbReference>
<dbReference type="InterPro" id="IPR036322">
    <property type="entry name" value="WD40_repeat_dom_sf"/>
</dbReference>